<reference evidence="2 3" key="1">
    <citation type="submission" date="2024-04" db="EMBL/GenBank/DDBJ databases">
        <title>Tritrichomonas musculus Genome.</title>
        <authorList>
            <person name="Alves-Ferreira E."/>
            <person name="Grigg M."/>
            <person name="Lorenzi H."/>
            <person name="Galac M."/>
        </authorList>
    </citation>
    <scope>NUCLEOTIDE SEQUENCE [LARGE SCALE GENOMIC DNA]</scope>
    <source>
        <strain evidence="2 3">EAF2021</strain>
    </source>
</reference>
<dbReference type="Proteomes" id="UP001470230">
    <property type="component" value="Unassembled WGS sequence"/>
</dbReference>
<feature type="region of interest" description="Disordered" evidence="1">
    <location>
        <begin position="49"/>
        <end position="102"/>
    </location>
</feature>
<evidence type="ECO:0000256" key="1">
    <source>
        <dbReference type="SAM" id="MobiDB-lite"/>
    </source>
</evidence>
<name>A0ABR2L587_9EUKA</name>
<evidence type="ECO:0000313" key="2">
    <source>
        <dbReference type="EMBL" id="KAK8898489.1"/>
    </source>
</evidence>
<organism evidence="2 3">
    <name type="scientific">Tritrichomonas musculus</name>
    <dbReference type="NCBI Taxonomy" id="1915356"/>
    <lineage>
        <taxon>Eukaryota</taxon>
        <taxon>Metamonada</taxon>
        <taxon>Parabasalia</taxon>
        <taxon>Tritrichomonadida</taxon>
        <taxon>Tritrichomonadidae</taxon>
        <taxon>Tritrichomonas</taxon>
    </lineage>
</organism>
<feature type="compositionally biased region" description="Low complexity" evidence="1">
    <location>
        <begin position="52"/>
        <end position="66"/>
    </location>
</feature>
<feature type="compositionally biased region" description="Polar residues" evidence="1">
    <location>
        <begin position="67"/>
        <end position="102"/>
    </location>
</feature>
<dbReference type="EMBL" id="JAPFFF010000001">
    <property type="protein sequence ID" value="KAK8898489.1"/>
    <property type="molecule type" value="Genomic_DNA"/>
</dbReference>
<accession>A0ABR2L587</accession>
<keyword evidence="3" id="KW-1185">Reference proteome</keyword>
<proteinExistence type="predicted"/>
<protein>
    <submittedName>
        <fullName evidence="2">Uncharacterized protein</fullName>
    </submittedName>
</protein>
<gene>
    <name evidence="2" type="ORF">M9Y10_000778</name>
</gene>
<evidence type="ECO:0000313" key="3">
    <source>
        <dbReference type="Proteomes" id="UP001470230"/>
    </source>
</evidence>
<sequence>MWRFIEEGPLLKFPLRESPFMSADPMYRDVVVAPPIRYQRPVLIPNTENIVHSHSSSSKQSAHSSSTVELAQEITSIPSIPPKSQQGQNSPNSFSYSGSNVL</sequence>
<comment type="caution">
    <text evidence="2">The sequence shown here is derived from an EMBL/GenBank/DDBJ whole genome shotgun (WGS) entry which is preliminary data.</text>
</comment>